<comment type="similarity">
    <text evidence="2 6">Belongs to the glycosyl hydrolase 30 family.</text>
</comment>
<dbReference type="InterPro" id="IPR033453">
    <property type="entry name" value="Glyco_hydro_30_TIM-barrel"/>
</dbReference>
<keyword evidence="8" id="KW-1185">Reference proteome</keyword>
<evidence type="ECO:0000313" key="9">
    <source>
        <dbReference type="WBParaSite" id="Hba_17071"/>
    </source>
</evidence>
<dbReference type="AlphaFoldDB" id="A0A1I7XHB2"/>
<evidence type="ECO:0000256" key="5">
    <source>
        <dbReference type="ARBA" id="ARBA00022801"/>
    </source>
</evidence>
<protein>
    <recommendedName>
        <fullName evidence="3 6">Glucosylceramidase</fullName>
        <ecNumber evidence="3 6">3.2.1.45</ecNumber>
    </recommendedName>
</protein>
<dbReference type="Pfam" id="PF02055">
    <property type="entry name" value="Glyco_hydro_30"/>
    <property type="match status" value="1"/>
</dbReference>
<dbReference type="Gene3D" id="3.20.20.80">
    <property type="entry name" value="Glycosidases"/>
    <property type="match status" value="1"/>
</dbReference>
<dbReference type="PANTHER" id="PTHR11069">
    <property type="entry name" value="GLUCOSYLCERAMIDASE"/>
    <property type="match status" value="1"/>
</dbReference>
<evidence type="ECO:0000256" key="6">
    <source>
        <dbReference type="RuleBase" id="RU361188"/>
    </source>
</evidence>
<evidence type="ECO:0000313" key="8">
    <source>
        <dbReference type="Proteomes" id="UP000095283"/>
    </source>
</evidence>
<dbReference type="InterPro" id="IPR017853">
    <property type="entry name" value="GH"/>
</dbReference>
<dbReference type="EC" id="3.2.1.45" evidence="3 6"/>
<keyword evidence="6" id="KW-0326">Glycosidase</keyword>
<dbReference type="SUPFAM" id="SSF51445">
    <property type="entry name" value="(Trans)glycosidases"/>
    <property type="match status" value="1"/>
</dbReference>
<dbReference type="PANTHER" id="PTHR11069:SF23">
    <property type="entry name" value="LYSOSOMAL ACID GLUCOSYLCERAMIDASE"/>
    <property type="match status" value="1"/>
</dbReference>
<evidence type="ECO:0000256" key="2">
    <source>
        <dbReference type="ARBA" id="ARBA00005382"/>
    </source>
</evidence>
<dbReference type="GO" id="GO:0006680">
    <property type="term" value="P:glucosylceramide catabolic process"/>
    <property type="evidence" value="ECO:0007669"/>
    <property type="project" value="TreeGrafter"/>
</dbReference>
<sequence length="162" mass="18807">MQNRSLGSELQSTMESVLRVHFVASHPARYSRKRLRDFVKNHLGPALKTSPYSINLKLMINDDQRFNLPHWADTILSDPETAQYVSGIAIHWYEDFVTPAHVLTLTHERHPDYFMLATEASAGYLPLEHKPIPGDWARAEQYVKDMIVVVQYMRNQRSVFQI</sequence>
<name>A0A1I7XHB2_HETBA</name>
<reference evidence="9" key="1">
    <citation type="submission" date="2016-11" db="UniProtKB">
        <authorList>
            <consortium name="WormBaseParasite"/>
        </authorList>
    </citation>
    <scope>IDENTIFICATION</scope>
</reference>
<evidence type="ECO:0000259" key="7">
    <source>
        <dbReference type="Pfam" id="PF02055"/>
    </source>
</evidence>
<dbReference type="GO" id="GO:0004348">
    <property type="term" value="F:glucosylceramidase activity"/>
    <property type="evidence" value="ECO:0007669"/>
    <property type="project" value="UniProtKB-EC"/>
</dbReference>
<keyword evidence="5 6" id="KW-0378">Hydrolase</keyword>
<dbReference type="InterPro" id="IPR001139">
    <property type="entry name" value="Glyco_hydro_30"/>
</dbReference>
<accession>A0A1I7XHB2</accession>
<dbReference type="GO" id="GO:0016020">
    <property type="term" value="C:membrane"/>
    <property type="evidence" value="ECO:0007669"/>
    <property type="project" value="GOC"/>
</dbReference>
<dbReference type="WBParaSite" id="Hba_17071">
    <property type="protein sequence ID" value="Hba_17071"/>
    <property type="gene ID" value="Hba_17071"/>
</dbReference>
<comment type="catalytic activity">
    <reaction evidence="1">
        <text>a beta-D-glucosyl-(1&lt;-&gt;1')-N-acylsphing-4-enine + H2O = an N-acylsphing-4-enine + D-glucose</text>
        <dbReference type="Rhea" id="RHEA:13269"/>
        <dbReference type="ChEBI" id="CHEBI:4167"/>
        <dbReference type="ChEBI" id="CHEBI:15377"/>
        <dbReference type="ChEBI" id="CHEBI:22801"/>
        <dbReference type="ChEBI" id="CHEBI:52639"/>
        <dbReference type="EC" id="3.2.1.45"/>
    </reaction>
    <physiologicalReaction direction="left-to-right" evidence="1">
        <dbReference type="Rhea" id="RHEA:13270"/>
    </physiologicalReaction>
</comment>
<keyword evidence="6" id="KW-0443">Lipid metabolism</keyword>
<keyword evidence="4" id="KW-0732">Signal</keyword>
<keyword evidence="6" id="KW-0746">Sphingolipid metabolism</keyword>
<evidence type="ECO:0000256" key="3">
    <source>
        <dbReference type="ARBA" id="ARBA00012658"/>
    </source>
</evidence>
<evidence type="ECO:0000256" key="4">
    <source>
        <dbReference type="ARBA" id="ARBA00022729"/>
    </source>
</evidence>
<feature type="domain" description="Glycosyl hydrolase family 30 TIM-barrel" evidence="7">
    <location>
        <begin position="31"/>
        <end position="151"/>
    </location>
</feature>
<organism evidence="8 9">
    <name type="scientific">Heterorhabditis bacteriophora</name>
    <name type="common">Entomopathogenic nematode worm</name>
    <dbReference type="NCBI Taxonomy" id="37862"/>
    <lineage>
        <taxon>Eukaryota</taxon>
        <taxon>Metazoa</taxon>
        <taxon>Ecdysozoa</taxon>
        <taxon>Nematoda</taxon>
        <taxon>Chromadorea</taxon>
        <taxon>Rhabditida</taxon>
        <taxon>Rhabditina</taxon>
        <taxon>Rhabditomorpha</taxon>
        <taxon>Strongyloidea</taxon>
        <taxon>Heterorhabditidae</taxon>
        <taxon>Heterorhabditis</taxon>
    </lineage>
</organism>
<dbReference type="Proteomes" id="UP000095283">
    <property type="component" value="Unplaced"/>
</dbReference>
<evidence type="ECO:0000256" key="1">
    <source>
        <dbReference type="ARBA" id="ARBA00001013"/>
    </source>
</evidence>
<proteinExistence type="inferred from homology"/>